<dbReference type="PANTHER" id="PTHR45138">
    <property type="entry name" value="REGULATORY COMPONENTS OF SENSORY TRANSDUCTION SYSTEM"/>
    <property type="match status" value="1"/>
</dbReference>
<dbReference type="STRING" id="584787.GCA_001247655_01858"/>
<dbReference type="GO" id="GO:0005886">
    <property type="term" value="C:plasma membrane"/>
    <property type="evidence" value="ECO:0007669"/>
    <property type="project" value="TreeGrafter"/>
</dbReference>
<dbReference type="NCBIfam" id="TIGR00229">
    <property type="entry name" value="sensory_box"/>
    <property type="match status" value="1"/>
</dbReference>
<comment type="catalytic activity">
    <reaction evidence="4">
        <text>2 GTP = 3',3'-c-di-GMP + 2 diphosphate</text>
        <dbReference type="Rhea" id="RHEA:24898"/>
        <dbReference type="ChEBI" id="CHEBI:33019"/>
        <dbReference type="ChEBI" id="CHEBI:37565"/>
        <dbReference type="ChEBI" id="CHEBI:58805"/>
        <dbReference type="EC" id="2.7.7.65"/>
    </reaction>
</comment>
<dbReference type="Gene3D" id="3.30.70.270">
    <property type="match status" value="1"/>
</dbReference>
<dbReference type="SMART" id="SM00267">
    <property type="entry name" value="GGDEF"/>
    <property type="match status" value="1"/>
</dbReference>
<accession>A0A3N1PQT6</accession>
<gene>
    <name evidence="7" type="ORF">EDC28_101265</name>
</gene>
<dbReference type="SUPFAM" id="SSF55073">
    <property type="entry name" value="Nucleotide cyclase"/>
    <property type="match status" value="1"/>
</dbReference>
<dbReference type="GO" id="GO:1902201">
    <property type="term" value="P:negative regulation of bacterial-type flagellum-dependent cell motility"/>
    <property type="evidence" value="ECO:0007669"/>
    <property type="project" value="TreeGrafter"/>
</dbReference>
<dbReference type="Pfam" id="PF00990">
    <property type="entry name" value="GGDEF"/>
    <property type="match status" value="1"/>
</dbReference>
<dbReference type="InterPro" id="IPR035965">
    <property type="entry name" value="PAS-like_dom_sf"/>
</dbReference>
<dbReference type="InterPro" id="IPR000014">
    <property type="entry name" value="PAS"/>
</dbReference>
<comment type="pathway">
    <text evidence="2">Purine metabolism; 3',5'-cyclic di-GMP biosynthesis.</text>
</comment>
<evidence type="ECO:0000256" key="1">
    <source>
        <dbReference type="ARBA" id="ARBA00001946"/>
    </source>
</evidence>
<dbReference type="InterPro" id="IPR050469">
    <property type="entry name" value="Diguanylate_Cyclase"/>
</dbReference>
<dbReference type="SMART" id="SM00091">
    <property type="entry name" value="PAS"/>
    <property type="match status" value="1"/>
</dbReference>
<proteinExistence type="predicted"/>
<comment type="cofactor">
    <cofactor evidence="1">
        <name>Mg(2+)</name>
        <dbReference type="ChEBI" id="CHEBI:18420"/>
    </cofactor>
</comment>
<dbReference type="PANTHER" id="PTHR45138:SF9">
    <property type="entry name" value="DIGUANYLATE CYCLASE DGCM-RELATED"/>
    <property type="match status" value="1"/>
</dbReference>
<feature type="domain" description="GGDEF" evidence="6">
    <location>
        <begin position="181"/>
        <end position="317"/>
    </location>
</feature>
<evidence type="ECO:0000313" key="7">
    <source>
        <dbReference type="EMBL" id="ROQ30579.1"/>
    </source>
</evidence>
<keyword evidence="8" id="KW-1185">Reference proteome</keyword>
<dbReference type="InterPro" id="IPR059127">
    <property type="entry name" value="Diguanyl_cycl_sensor_dom"/>
</dbReference>
<dbReference type="Pfam" id="PF24820">
    <property type="entry name" value="Diguanyl_cycl_sensor"/>
    <property type="match status" value="1"/>
</dbReference>
<dbReference type="InterPro" id="IPR029787">
    <property type="entry name" value="Nucleotide_cyclase"/>
</dbReference>
<dbReference type="FunFam" id="3.30.70.270:FF:000001">
    <property type="entry name" value="Diguanylate cyclase domain protein"/>
    <property type="match status" value="1"/>
</dbReference>
<dbReference type="NCBIfam" id="TIGR00254">
    <property type="entry name" value="GGDEF"/>
    <property type="match status" value="1"/>
</dbReference>
<dbReference type="CDD" id="cd01949">
    <property type="entry name" value="GGDEF"/>
    <property type="match status" value="1"/>
</dbReference>
<sequence>MPHSTKPPATVTNADTFFLSAANEEDLLRMVVRQMQEATLQLDTDGTVLCVNTAAEGLLGKDASHFVGRPWQQWLSSPWKEQLEAIFAQQNNKLNHQIIEPTEMTVTFGDRDILPVNLSLSFIPAKTACFLVNLQDLSRHKDEVNELFRLASTDSLTGLANRRTFLDVLEQQWQSYTAKRRPVSAIMIDVDHFKTFNDCYGHINGDKCLQRIAREISQALPDKECLAARYGGEEFTALLPGYNRQQAQSVAHLIRQRINALDFAAAGLGCDVRVSVSQGIATEVNGQFRTAEALLFAADTALYRAKAEGRDRINLSC</sequence>
<organism evidence="7 8">
    <name type="scientific">Gallaecimonas pentaromativorans</name>
    <dbReference type="NCBI Taxonomy" id="584787"/>
    <lineage>
        <taxon>Bacteria</taxon>
        <taxon>Pseudomonadati</taxon>
        <taxon>Pseudomonadota</taxon>
        <taxon>Gammaproteobacteria</taxon>
        <taxon>Enterobacterales</taxon>
        <taxon>Gallaecimonadaceae</taxon>
        <taxon>Gallaecimonas</taxon>
    </lineage>
</organism>
<evidence type="ECO:0000256" key="4">
    <source>
        <dbReference type="ARBA" id="ARBA00034247"/>
    </source>
</evidence>
<dbReference type="GO" id="GO:0043709">
    <property type="term" value="P:cell adhesion involved in single-species biofilm formation"/>
    <property type="evidence" value="ECO:0007669"/>
    <property type="project" value="TreeGrafter"/>
</dbReference>
<dbReference type="Gene3D" id="3.30.450.20">
    <property type="entry name" value="PAS domain"/>
    <property type="match status" value="1"/>
</dbReference>
<dbReference type="AlphaFoldDB" id="A0A3N1PQT6"/>
<dbReference type="RefSeq" id="WP_123420408.1">
    <property type="nucleotide sequence ID" value="NZ_JBLXAC010000002.1"/>
</dbReference>
<dbReference type="SUPFAM" id="SSF55785">
    <property type="entry name" value="PYP-like sensor domain (PAS domain)"/>
    <property type="match status" value="1"/>
</dbReference>
<dbReference type="PROSITE" id="PS50112">
    <property type="entry name" value="PAS"/>
    <property type="match status" value="1"/>
</dbReference>
<evidence type="ECO:0000256" key="2">
    <source>
        <dbReference type="ARBA" id="ARBA00004665"/>
    </source>
</evidence>
<protein>
    <recommendedName>
        <fullName evidence="3">diguanylate cyclase</fullName>
        <ecNumber evidence="3">2.7.7.65</ecNumber>
    </recommendedName>
</protein>
<dbReference type="PROSITE" id="PS50887">
    <property type="entry name" value="GGDEF"/>
    <property type="match status" value="1"/>
</dbReference>
<dbReference type="CDD" id="cd00130">
    <property type="entry name" value="PAS"/>
    <property type="match status" value="1"/>
</dbReference>
<dbReference type="GO" id="GO:0052621">
    <property type="term" value="F:diguanylate cyclase activity"/>
    <property type="evidence" value="ECO:0007669"/>
    <property type="project" value="UniProtKB-EC"/>
</dbReference>
<evidence type="ECO:0000259" key="6">
    <source>
        <dbReference type="PROSITE" id="PS50887"/>
    </source>
</evidence>
<dbReference type="InterPro" id="IPR000160">
    <property type="entry name" value="GGDEF_dom"/>
</dbReference>
<comment type="caution">
    <text evidence="7">The sequence shown here is derived from an EMBL/GenBank/DDBJ whole genome shotgun (WGS) entry which is preliminary data.</text>
</comment>
<feature type="domain" description="PAS" evidence="5">
    <location>
        <begin position="24"/>
        <end position="69"/>
    </location>
</feature>
<evidence type="ECO:0000256" key="3">
    <source>
        <dbReference type="ARBA" id="ARBA00012528"/>
    </source>
</evidence>
<reference evidence="7 8" key="1">
    <citation type="submission" date="2018-11" db="EMBL/GenBank/DDBJ databases">
        <title>Genomic Encyclopedia of Type Strains, Phase IV (KMG-IV): sequencing the most valuable type-strain genomes for metagenomic binning, comparative biology and taxonomic classification.</title>
        <authorList>
            <person name="Goeker M."/>
        </authorList>
    </citation>
    <scope>NUCLEOTIDE SEQUENCE [LARGE SCALE GENOMIC DNA]</scope>
    <source>
        <strain evidence="7 8">DSM 21945</strain>
    </source>
</reference>
<dbReference type="InterPro" id="IPR043128">
    <property type="entry name" value="Rev_trsase/Diguanyl_cyclase"/>
</dbReference>
<evidence type="ECO:0000313" key="8">
    <source>
        <dbReference type="Proteomes" id="UP000268033"/>
    </source>
</evidence>
<dbReference type="EC" id="2.7.7.65" evidence="3"/>
<evidence type="ECO:0000259" key="5">
    <source>
        <dbReference type="PROSITE" id="PS50112"/>
    </source>
</evidence>
<name>A0A3N1PQT6_9GAMM</name>
<dbReference type="EMBL" id="RJUL01000001">
    <property type="protein sequence ID" value="ROQ30579.1"/>
    <property type="molecule type" value="Genomic_DNA"/>
</dbReference>
<dbReference type="Proteomes" id="UP000268033">
    <property type="component" value="Unassembled WGS sequence"/>
</dbReference>